<evidence type="ECO:0000313" key="8">
    <source>
        <dbReference type="Proteomes" id="UP000079169"/>
    </source>
</evidence>
<organism evidence="8 9">
    <name type="scientific">Diaphorina citri</name>
    <name type="common">Asian citrus psyllid</name>
    <dbReference type="NCBI Taxonomy" id="121845"/>
    <lineage>
        <taxon>Eukaryota</taxon>
        <taxon>Metazoa</taxon>
        <taxon>Ecdysozoa</taxon>
        <taxon>Arthropoda</taxon>
        <taxon>Hexapoda</taxon>
        <taxon>Insecta</taxon>
        <taxon>Pterygota</taxon>
        <taxon>Neoptera</taxon>
        <taxon>Paraneoptera</taxon>
        <taxon>Hemiptera</taxon>
        <taxon>Sternorrhyncha</taxon>
        <taxon>Psylloidea</taxon>
        <taxon>Psyllidae</taxon>
        <taxon>Diaphorininae</taxon>
        <taxon>Diaphorina</taxon>
    </lineage>
</organism>
<evidence type="ECO:0000256" key="5">
    <source>
        <dbReference type="ARBA" id="ARBA00022801"/>
    </source>
</evidence>
<dbReference type="InterPro" id="IPR050645">
    <property type="entry name" value="Histidine_acid_phosphatase"/>
</dbReference>
<protein>
    <recommendedName>
        <fullName evidence="3">acid phosphatase</fullName>
        <ecNumber evidence="3">3.1.3.2</ecNumber>
    </recommendedName>
</protein>
<dbReference type="InterPro" id="IPR029033">
    <property type="entry name" value="His_PPase_superfam"/>
</dbReference>
<dbReference type="GeneID" id="113468687"/>
<evidence type="ECO:0000256" key="2">
    <source>
        <dbReference type="ARBA" id="ARBA00005375"/>
    </source>
</evidence>
<evidence type="ECO:0000313" key="9">
    <source>
        <dbReference type="RefSeq" id="XP_026681592.1"/>
    </source>
</evidence>
<dbReference type="EC" id="3.1.3.2" evidence="3"/>
<dbReference type="Proteomes" id="UP000079169">
    <property type="component" value="Unplaced"/>
</dbReference>
<evidence type="ECO:0000256" key="3">
    <source>
        <dbReference type="ARBA" id="ARBA00012646"/>
    </source>
</evidence>
<keyword evidence="8" id="KW-1185">Reference proteome</keyword>
<dbReference type="InterPro" id="IPR000560">
    <property type="entry name" value="His_Pase_clade-2"/>
</dbReference>
<evidence type="ECO:0000256" key="6">
    <source>
        <dbReference type="ARBA" id="ARBA00023157"/>
    </source>
</evidence>
<gene>
    <name evidence="9" type="primary">LOC113468687</name>
</gene>
<accession>A0A3Q0IZB1</accession>
<comment type="catalytic activity">
    <reaction evidence="1">
        <text>a phosphate monoester + H2O = an alcohol + phosphate</text>
        <dbReference type="Rhea" id="RHEA:15017"/>
        <dbReference type="ChEBI" id="CHEBI:15377"/>
        <dbReference type="ChEBI" id="CHEBI:30879"/>
        <dbReference type="ChEBI" id="CHEBI:43474"/>
        <dbReference type="ChEBI" id="CHEBI:67140"/>
        <dbReference type="EC" id="3.1.3.2"/>
    </reaction>
</comment>
<dbReference type="PaxDb" id="121845-A0A3Q0IZB1"/>
<dbReference type="AlphaFoldDB" id="A0A3Q0IZB1"/>
<evidence type="ECO:0000256" key="1">
    <source>
        <dbReference type="ARBA" id="ARBA00000032"/>
    </source>
</evidence>
<dbReference type="PANTHER" id="PTHR11567:SF211">
    <property type="entry name" value="PROSTATIC ACID PHOSPHATASE"/>
    <property type="match status" value="1"/>
</dbReference>
<keyword evidence="4" id="KW-0732">Signal</keyword>
<name>A0A3Q0IZB1_DIACI</name>
<proteinExistence type="inferred from homology"/>
<dbReference type="GO" id="GO:0003993">
    <property type="term" value="F:acid phosphatase activity"/>
    <property type="evidence" value="ECO:0007669"/>
    <property type="project" value="UniProtKB-EC"/>
</dbReference>
<dbReference type="Gene3D" id="3.40.50.1240">
    <property type="entry name" value="Phosphoglycerate mutase-like"/>
    <property type="match status" value="1"/>
</dbReference>
<keyword evidence="6" id="KW-1015">Disulfide bond</keyword>
<keyword evidence="5" id="KW-0378">Hydrolase</keyword>
<reference evidence="9" key="1">
    <citation type="submission" date="2025-08" db="UniProtKB">
        <authorList>
            <consortium name="RefSeq"/>
        </authorList>
    </citation>
    <scope>IDENTIFICATION</scope>
</reference>
<comment type="similarity">
    <text evidence="2">Belongs to the histidine acid phosphatase family.</text>
</comment>
<sequence>MHYLGQSLRLRYNGFLKEEYYYGNIKFYSPDIDRCLMSAQLISQGLYPPSGVNIWNDNVGKFFQPIPIKSFDSSQDLIFNDGKSCPPYEKELNKVLSREMADINAKYKDIYEYVAYHTGRNITTLREVNEVYQTLRIEFENGRQMPEWTKQVFPSKLKALAGLYNQVIFYNDKMKRIKAGHLMFSAIDYCHISSTS</sequence>
<keyword evidence="7" id="KW-0325">Glycoprotein</keyword>
<dbReference type="STRING" id="121845.A0A3Q0IZB1"/>
<dbReference type="KEGG" id="dci:113468687"/>
<dbReference type="Pfam" id="PF00328">
    <property type="entry name" value="His_Phos_2"/>
    <property type="match status" value="1"/>
</dbReference>
<dbReference type="RefSeq" id="XP_026681592.1">
    <property type="nucleotide sequence ID" value="XM_026825791.1"/>
</dbReference>
<dbReference type="PANTHER" id="PTHR11567">
    <property type="entry name" value="ACID PHOSPHATASE-RELATED"/>
    <property type="match status" value="1"/>
</dbReference>
<evidence type="ECO:0000256" key="7">
    <source>
        <dbReference type="ARBA" id="ARBA00023180"/>
    </source>
</evidence>
<dbReference type="SUPFAM" id="SSF53254">
    <property type="entry name" value="Phosphoglycerate mutase-like"/>
    <property type="match status" value="1"/>
</dbReference>
<evidence type="ECO:0000256" key="4">
    <source>
        <dbReference type="ARBA" id="ARBA00022729"/>
    </source>
</evidence>